<accession>A0A1C7PCD3</accession>
<dbReference type="InterPro" id="IPR001268">
    <property type="entry name" value="NADH_UbQ_OxRdtase_30kDa_su"/>
</dbReference>
<evidence type="ECO:0000256" key="2">
    <source>
        <dbReference type="ARBA" id="ARBA00022448"/>
    </source>
</evidence>
<keyword evidence="8" id="KW-1185">Reference proteome</keyword>
<dbReference type="OrthoDB" id="9803286at2"/>
<dbReference type="InterPro" id="IPR037232">
    <property type="entry name" value="NADH_quin_OxRdtase_su_C/D-like"/>
</dbReference>
<name>A0A1C7PCD3_9BACT</name>
<dbReference type="EMBL" id="LT629973">
    <property type="protein sequence ID" value="SEH85858.1"/>
    <property type="molecule type" value="Genomic_DNA"/>
</dbReference>
<evidence type="ECO:0000313" key="8">
    <source>
        <dbReference type="Proteomes" id="UP000176204"/>
    </source>
</evidence>
<dbReference type="AlphaFoldDB" id="A0A1C7PCD3"/>
<dbReference type="InterPro" id="IPR020396">
    <property type="entry name" value="NADH_UbQ_OxRdtase_CS"/>
</dbReference>
<dbReference type="Gene3D" id="3.30.460.80">
    <property type="entry name" value="NADH:ubiquinone oxidoreductase, 30kDa subunit"/>
    <property type="match status" value="1"/>
</dbReference>
<evidence type="ECO:0000313" key="7">
    <source>
        <dbReference type="EMBL" id="SEH85858.1"/>
    </source>
</evidence>
<keyword evidence="3" id="KW-0520">NAD</keyword>
<comment type="catalytic activity">
    <reaction evidence="4">
        <text>a quinone + NADH + 5 H(+)(in) = a quinol + NAD(+) + 4 H(+)(out)</text>
        <dbReference type="Rhea" id="RHEA:57888"/>
        <dbReference type="ChEBI" id="CHEBI:15378"/>
        <dbReference type="ChEBI" id="CHEBI:24646"/>
        <dbReference type="ChEBI" id="CHEBI:57540"/>
        <dbReference type="ChEBI" id="CHEBI:57945"/>
        <dbReference type="ChEBI" id="CHEBI:132124"/>
    </reaction>
</comment>
<keyword evidence="3" id="KW-1278">Translocase</keyword>
<feature type="domain" description="NADH:ubiquinone oxidoreductase 30kDa subunit" evidence="6">
    <location>
        <begin position="36"/>
        <end position="153"/>
    </location>
</feature>
<comment type="similarity">
    <text evidence="1 3">Belongs to the complex I 30 kDa subunit family.</text>
</comment>
<dbReference type="PROSITE" id="PS00542">
    <property type="entry name" value="COMPLEX1_30K"/>
    <property type="match status" value="1"/>
</dbReference>
<evidence type="ECO:0000256" key="3">
    <source>
        <dbReference type="RuleBase" id="RU003456"/>
    </source>
</evidence>
<sequence>MMTLTEQQNLAADKICKRFEAAITKRTEFQGDVILTTTPDAILDVLRYARDAAGFDMLVNLCSVDNFGSEPRFEVIYVVTQAEKGVNLEFRVPVAEGGSVPSCVPVYRGANWLERETYDLMGIVFENHPDLRRIMMWEEYPYYPLRKDFPVQGIPTELPGVAFTEKAPTGGAPFATRPGVCPSAEREPRERGCDC</sequence>
<reference evidence="8" key="1">
    <citation type="submission" date="2016-09" db="EMBL/GenBank/DDBJ databases">
        <authorList>
            <person name="Koehorst J."/>
        </authorList>
    </citation>
    <scope>NUCLEOTIDE SEQUENCE [LARGE SCALE GENOMIC DNA]</scope>
</reference>
<feature type="compositionally biased region" description="Basic and acidic residues" evidence="5">
    <location>
        <begin position="184"/>
        <end position="195"/>
    </location>
</feature>
<dbReference type="EC" id="7.1.1.-" evidence="4"/>
<dbReference type="STRING" id="1679444.PYTT_1259"/>
<dbReference type="GO" id="GO:0016651">
    <property type="term" value="F:oxidoreductase activity, acting on NAD(P)H"/>
    <property type="evidence" value="ECO:0007669"/>
    <property type="project" value="InterPro"/>
</dbReference>
<dbReference type="RefSeq" id="WP_067775589.1">
    <property type="nucleotide sequence ID" value="NZ_JACVVN010000013.1"/>
</dbReference>
<evidence type="ECO:0000256" key="1">
    <source>
        <dbReference type="ARBA" id="ARBA00007569"/>
    </source>
</evidence>
<dbReference type="PANTHER" id="PTHR10884:SF14">
    <property type="entry name" value="NADH DEHYDROGENASE [UBIQUINONE] IRON-SULFUR PROTEIN 3, MITOCHONDRIAL"/>
    <property type="match status" value="1"/>
</dbReference>
<keyword evidence="4" id="KW-0874">Quinone</keyword>
<dbReference type="Pfam" id="PF00329">
    <property type="entry name" value="Complex1_30kDa"/>
    <property type="match status" value="1"/>
</dbReference>
<dbReference type="KEGG" id="agl:PYTT_1259"/>
<evidence type="ECO:0000259" key="6">
    <source>
        <dbReference type="Pfam" id="PF00329"/>
    </source>
</evidence>
<evidence type="ECO:0000256" key="5">
    <source>
        <dbReference type="SAM" id="MobiDB-lite"/>
    </source>
</evidence>
<dbReference type="PANTHER" id="PTHR10884">
    <property type="entry name" value="NADH DEHYDROGENASE UBIQUINONE IRON-SULFUR PROTEIN 3"/>
    <property type="match status" value="1"/>
</dbReference>
<dbReference type="SUPFAM" id="SSF143243">
    <property type="entry name" value="Nqo5-like"/>
    <property type="match status" value="1"/>
</dbReference>
<dbReference type="Proteomes" id="UP000176204">
    <property type="component" value="Chromosome I"/>
</dbReference>
<protein>
    <recommendedName>
        <fullName evidence="4">NADH-quinone oxidoreductase</fullName>
        <ecNumber evidence="4">7.1.1.-</ecNumber>
    </recommendedName>
</protein>
<feature type="region of interest" description="Disordered" evidence="5">
    <location>
        <begin position="174"/>
        <end position="195"/>
    </location>
</feature>
<keyword evidence="2 3" id="KW-0813">Transport</keyword>
<comment type="function">
    <text evidence="4">NDH-1 shuttles electrons from NADH, via FMN and iron-sulfur (Fe-S) centers, to quinones in the respiratory chain.</text>
</comment>
<proteinExistence type="inferred from homology"/>
<evidence type="ECO:0000256" key="4">
    <source>
        <dbReference type="RuleBase" id="RU003582"/>
    </source>
</evidence>
<gene>
    <name evidence="7" type="ORF">PYTT_1259</name>
</gene>
<dbReference type="GO" id="GO:0048038">
    <property type="term" value="F:quinone binding"/>
    <property type="evidence" value="ECO:0007669"/>
    <property type="project" value="UniProtKB-KW"/>
</dbReference>
<organism evidence="7 8">
    <name type="scientific">Akkermansia glycaniphila</name>
    <dbReference type="NCBI Taxonomy" id="1679444"/>
    <lineage>
        <taxon>Bacteria</taxon>
        <taxon>Pseudomonadati</taxon>
        <taxon>Verrucomicrobiota</taxon>
        <taxon>Verrucomicrobiia</taxon>
        <taxon>Verrucomicrobiales</taxon>
        <taxon>Akkermansiaceae</taxon>
        <taxon>Akkermansia</taxon>
    </lineage>
</organism>
<dbReference type="GO" id="GO:0008137">
    <property type="term" value="F:NADH dehydrogenase (ubiquinone) activity"/>
    <property type="evidence" value="ECO:0007669"/>
    <property type="project" value="InterPro"/>
</dbReference>